<organism evidence="1 2">
    <name type="scientific">Peronosclerospora sorghi</name>
    <dbReference type="NCBI Taxonomy" id="230839"/>
    <lineage>
        <taxon>Eukaryota</taxon>
        <taxon>Sar</taxon>
        <taxon>Stramenopiles</taxon>
        <taxon>Oomycota</taxon>
        <taxon>Peronosporomycetes</taxon>
        <taxon>Peronosporales</taxon>
        <taxon>Peronosporaceae</taxon>
        <taxon>Peronosclerospora</taxon>
    </lineage>
</organism>
<keyword evidence="2" id="KW-1185">Reference proteome</keyword>
<evidence type="ECO:0000313" key="2">
    <source>
        <dbReference type="Proteomes" id="UP001163321"/>
    </source>
</evidence>
<dbReference type="EMBL" id="CM047581">
    <property type="protein sequence ID" value="KAI9916590.1"/>
    <property type="molecule type" value="Genomic_DNA"/>
</dbReference>
<dbReference type="Proteomes" id="UP001163321">
    <property type="component" value="Chromosome 2"/>
</dbReference>
<accession>A0ACC0WD70</accession>
<gene>
    <name evidence="1" type="ORF">PsorP6_018206</name>
</gene>
<comment type="caution">
    <text evidence="1">The sequence shown here is derived from an EMBL/GenBank/DDBJ whole genome shotgun (WGS) entry which is preliminary data.</text>
</comment>
<name>A0ACC0WD70_9STRA</name>
<sequence>MIQNILNECRKKLVELKLDDNEGFFLDHLSLQDTGNSNTTSPRASAVHLVNELIRTYPGFDDHNEFHGEKVYFFKRAKLAAACIYR</sequence>
<protein>
    <submittedName>
        <fullName evidence="1">Uncharacterized protein</fullName>
    </submittedName>
</protein>
<evidence type="ECO:0000313" key="1">
    <source>
        <dbReference type="EMBL" id="KAI9916590.1"/>
    </source>
</evidence>
<reference evidence="1 2" key="1">
    <citation type="journal article" date="2022" name="bioRxiv">
        <title>The genome of the oomycete Peronosclerospora sorghi, a cosmopolitan pathogen of maize and sorghum, is inflated with dispersed pseudogenes.</title>
        <authorList>
            <person name="Fletcher K."/>
            <person name="Martin F."/>
            <person name="Isakeit T."/>
            <person name="Cavanaugh K."/>
            <person name="Magill C."/>
            <person name="Michelmore R."/>
        </authorList>
    </citation>
    <scope>NUCLEOTIDE SEQUENCE [LARGE SCALE GENOMIC DNA]</scope>
    <source>
        <strain evidence="1">P6</strain>
    </source>
</reference>
<proteinExistence type="predicted"/>